<dbReference type="SMART" id="SM00449">
    <property type="entry name" value="SPRY"/>
    <property type="match status" value="1"/>
</dbReference>
<feature type="domain" description="B30.2/SPRY" evidence="2">
    <location>
        <begin position="31"/>
        <end position="213"/>
    </location>
</feature>
<dbReference type="AlphaFoldDB" id="A0A9W8BGH3"/>
<protein>
    <submittedName>
        <fullName evidence="3">Protein ssh4</fullName>
    </submittedName>
</protein>
<feature type="region of interest" description="Disordered" evidence="1">
    <location>
        <begin position="282"/>
        <end position="331"/>
    </location>
</feature>
<feature type="compositionally biased region" description="Low complexity" evidence="1">
    <location>
        <begin position="315"/>
        <end position="331"/>
    </location>
</feature>
<dbReference type="Gene3D" id="2.60.120.920">
    <property type="match status" value="1"/>
</dbReference>
<dbReference type="InterPro" id="IPR013320">
    <property type="entry name" value="ConA-like_dom_sf"/>
</dbReference>
<dbReference type="Proteomes" id="UP001150907">
    <property type="component" value="Unassembled WGS sequence"/>
</dbReference>
<dbReference type="OrthoDB" id="258495at2759"/>
<evidence type="ECO:0000256" key="1">
    <source>
        <dbReference type="SAM" id="MobiDB-lite"/>
    </source>
</evidence>
<reference evidence="3" key="1">
    <citation type="submission" date="2022-07" db="EMBL/GenBank/DDBJ databases">
        <title>Phylogenomic reconstructions and comparative analyses of Kickxellomycotina fungi.</title>
        <authorList>
            <person name="Reynolds N.K."/>
            <person name="Stajich J.E."/>
            <person name="Barry K."/>
            <person name="Grigoriev I.V."/>
            <person name="Crous P."/>
            <person name="Smith M.E."/>
        </authorList>
    </citation>
    <scope>NUCLEOTIDE SEQUENCE</scope>
    <source>
        <strain evidence="3">IMI 214461</strain>
    </source>
</reference>
<dbReference type="PROSITE" id="PS50188">
    <property type="entry name" value="B302_SPRY"/>
    <property type="match status" value="1"/>
</dbReference>
<evidence type="ECO:0000313" key="3">
    <source>
        <dbReference type="EMBL" id="KAJ1999766.1"/>
    </source>
</evidence>
<evidence type="ECO:0000259" key="2">
    <source>
        <dbReference type="PROSITE" id="PS50188"/>
    </source>
</evidence>
<dbReference type="InterPro" id="IPR001870">
    <property type="entry name" value="B30.2/SPRY"/>
</dbReference>
<comment type="caution">
    <text evidence="3">The sequence shown here is derived from an EMBL/GenBank/DDBJ whole genome shotgun (WGS) entry which is preliminary data.</text>
</comment>
<keyword evidence="4" id="KW-1185">Reference proteome</keyword>
<dbReference type="InterPro" id="IPR043136">
    <property type="entry name" value="B30.2/SPRY_sf"/>
</dbReference>
<dbReference type="InterPro" id="IPR003877">
    <property type="entry name" value="SPRY_dom"/>
</dbReference>
<dbReference type="Pfam" id="PF00622">
    <property type="entry name" value="SPRY"/>
    <property type="match status" value="1"/>
</dbReference>
<dbReference type="SUPFAM" id="SSF49899">
    <property type="entry name" value="Concanavalin A-like lectins/glucanases"/>
    <property type="match status" value="1"/>
</dbReference>
<feature type="compositionally biased region" description="Low complexity" evidence="1">
    <location>
        <begin position="293"/>
        <end position="304"/>
    </location>
</feature>
<organism evidence="3 4">
    <name type="scientific">Coemansia thaxteri</name>
    <dbReference type="NCBI Taxonomy" id="2663907"/>
    <lineage>
        <taxon>Eukaryota</taxon>
        <taxon>Fungi</taxon>
        <taxon>Fungi incertae sedis</taxon>
        <taxon>Zoopagomycota</taxon>
        <taxon>Kickxellomycotina</taxon>
        <taxon>Kickxellomycetes</taxon>
        <taxon>Kickxellales</taxon>
        <taxon>Kickxellaceae</taxon>
        <taxon>Coemansia</taxon>
    </lineage>
</organism>
<proteinExistence type="predicted"/>
<gene>
    <name evidence="3" type="primary">ssh4</name>
    <name evidence="3" type="ORF">H4R26_004925</name>
</gene>
<dbReference type="EMBL" id="JANBQF010000645">
    <property type="protein sequence ID" value="KAJ1999766.1"/>
    <property type="molecule type" value="Genomic_DNA"/>
</dbReference>
<name>A0A9W8BGH3_9FUNG</name>
<evidence type="ECO:0000313" key="4">
    <source>
        <dbReference type="Proteomes" id="UP001150907"/>
    </source>
</evidence>
<accession>A0A9W8BGH3</accession>
<sequence>MESVLDKLEGMTAQHNYTYACQYMESHSIDDSDGQLDSSDTELVMEHGASAWHFTPGEGNSGVVVRDGTEIEFSSGENSLLSNIQFPNEQRVYYYEVRLSHVSAGTNVAIGIAMKSYPPLRLAGWVRNSIAYHSGDGCVYYSHPLDKCRQAKRTCTSDTVGVGWRPRSGKAFFAINGAIICHIRTPWARKRLYPAVSADGPCTLSVNMGTRAFVLSHANMRYWAVAPPEGTRLPPPLYQVTPETELLADSRPPDYNDHHAAHTAIEVGADADDEHTDTCESAIAKSNGESQNRPRSCCSPSLCSHELPADGPRRSSASSHIQSSGSKRQAT</sequence>